<evidence type="ECO:0000256" key="1">
    <source>
        <dbReference type="SAM" id="MobiDB-lite"/>
    </source>
</evidence>
<evidence type="ECO:0000313" key="3">
    <source>
        <dbReference type="Proteomes" id="UP000077051"/>
    </source>
</evidence>
<evidence type="ECO:0000313" key="2">
    <source>
        <dbReference type="EMBL" id="OAD06522.1"/>
    </source>
</evidence>
<dbReference type="EMBL" id="AMYB01000002">
    <property type="protein sequence ID" value="OAD06522.1"/>
    <property type="molecule type" value="Genomic_DNA"/>
</dbReference>
<protein>
    <submittedName>
        <fullName evidence="2">Uncharacterized protein</fullName>
    </submittedName>
</protein>
<organism evidence="2 3">
    <name type="scientific">Mucor lusitanicus CBS 277.49</name>
    <dbReference type="NCBI Taxonomy" id="747725"/>
    <lineage>
        <taxon>Eukaryota</taxon>
        <taxon>Fungi</taxon>
        <taxon>Fungi incertae sedis</taxon>
        <taxon>Mucoromycota</taxon>
        <taxon>Mucoromycotina</taxon>
        <taxon>Mucoromycetes</taxon>
        <taxon>Mucorales</taxon>
        <taxon>Mucorineae</taxon>
        <taxon>Mucoraceae</taxon>
        <taxon>Mucor</taxon>
    </lineage>
</organism>
<accession>A0A162TRE6</accession>
<keyword evidence="3" id="KW-1185">Reference proteome</keyword>
<reference evidence="2 3" key="1">
    <citation type="submission" date="2015-06" db="EMBL/GenBank/DDBJ databases">
        <title>Expansion of signal transduction pathways in fungi by whole-genome duplication.</title>
        <authorList>
            <consortium name="DOE Joint Genome Institute"/>
            <person name="Corrochano L.M."/>
            <person name="Kuo A."/>
            <person name="Marcet-Houben M."/>
            <person name="Polaino S."/>
            <person name="Salamov A."/>
            <person name="Villalobos J.M."/>
            <person name="Alvarez M.I."/>
            <person name="Avalos J."/>
            <person name="Benito E.P."/>
            <person name="Benoit I."/>
            <person name="Burger G."/>
            <person name="Camino L.P."/>
            <person name="Canovas D."/>
            <person name="Cerda-Olmedo E."/>
            <person name="Cheng J.-F."/>
            <person name="Dominguez A."/>
            <person name="Elias M."/>
            <person name="Eslava A.P."/>
            <person name="Glaser F."/>
            <person name="Grimwood J."/>
            <person name="Gutierrez G."/>
            <person name="Heitman J."/>
            <person name="Henrissat B."/>
            <person name="Iturriaga E.A."/>
            <person name="Lang B.F."/>
            <person name="Lavin J.L."/>
            <person name="Lee S."/>
            <person name="Li W."/>
            <person name="Lindquist E."/>
            <person name="Lopez-Garcia S."/>
            <person name="Luque E.M."/>
            <person name="Marcos A.T."/>
            <person name="Martin J."/>
            <person name="Mccluskey K."/>
            <person name="Medina H.R."/>
            <person name="Miralles-Duran A."/>
            <person name="Miyazaki A."/>
            <person name="Munoz-Torres E."/>
            <person name="Oguiza J.A."/>
            <person name="Ohm R."/>
            <person name="Olmedo M."/>
            <person name="Orejas M."/>
            <person name="Ortiz-Castellanos L."/>
            <person name="Pisabarro A.G."/>
            <person name="Rodriguez-Romero J."/>
            <person name="Ruiz-Herrera J."/>
            <person name="Ruiz-Vazquez R."/>
            <person name="Sanz C."/>
            <person name="Schackwitz W."/>
            <person name="Schmutz J."/>
            <person name="Shahriari M."/>
            <person name="Shelest E."/>
            <person name="Silva-Franco F."/>
            <person name="Soanes D."/>
            <person name="Syed K."/>
            <person name="Tagua V.G."/>
            <person name="Talbot N.J."/>
            <person name="Thon M."/>
            <person name="De Vries R.P."/>
            <person name="Wiebenga A."/>
            <person name="Yadav J.S."/>
            <person name="Braun E.L."/>
            <person name="Baker S."/>
            <person name="Garre V."/>
            <person name="Horwitz B."/>
            <person name="Torres-Martinez S."/>
            <person name="Idnurm A."/>
            <person name="Herrera-Estrella A."/>
            <person name="Gabaldon T."/>
            <person name="Grigoriev I.V."/>
        </authorList>
    </citation>
    <scope>NUCLEOTIDE SEQUENCE [LARGE SCALE GENOMIC DNA]</scope>
    <source>
        <strain evidence="2 3">CBS 277.49</strain>
    </source>
</reference>
<name>A0A162TRE6_MUCCL</name>
<comment type="caution">
    <text evidence="2">The sequence shown here is derived from an EMBL/GenBank/DDBJ whole genome shotgun (WGS) entry which is preliminary data.</text>
</comment>
<dbReference type="Proteomes" id="UP000077051">
    <property type="component" value="Unassembled WGS sequence"/>
</dbReference>
<dbReference type="VEuPathDB" id="FungiDB:MUCCIDRAFT_183044"/>
<feature type="region of interest" description="Disordered" evidence="1">
    <location>
        <begin position="124"/>
        <end position="146"/>
    </location>
</feature>
<gene>
    <name evidence="2" type="ORF">MUCCIDRAFT_183044</name>
</gene>
<sequence length="159" mass="17967">MIECKNCWVRKCHVYVEGDRLEGITAANHEGSINRCSSVKVIHVSKDTERDYAHLHFESFTQSSKFFYLFGALSRIICIKAPAMQVKPAFAKTSPISYRSVAVGEEVPRVCNYQRWAPAITPSTSTAMGTATTRPSHRHTHLHTHSRRACVEIHPEEIN</sequence>
<feature type="compositionally biased region" description="Basic residues" evidence="1">
    <location>
        <begin position="135"/>
        <end position="146"/>
    </location>
</feature>
<proteinExistence type="predicted"/>
<dbReference type="AlphaFoldDB" id="A0A162TRE6"/>